<dbReference type="KEGG" id="nav:JQS30_17145"/>
<accession>A0A895Y029</accession>
<reference evidence="1" key="1">
    <citation type="submission" date="2021-02" db="EMBL/GenBank/DDBJ databases">
        <title>Natronoglycomyces albus gen. nov., sp. nov, a haloalkaliphilic actinobacterium from a soda solonchak soil.</title>
        <authorList>
            <person name="Sorokin D.Y."/>
            <person name="Khijniak T.V."/>
            <person name="Zakharycheva A.P."/>
            <person name="Boueva O.V."/>
            <person name="Ariskina E.V."/>
            <person name="Hahnke R.L."/>
            <person name="Bunk B."/>
            <person name="Sproer C."/>
            <person name="Schumann P."/>
            <person name="Evtushenko L.I."/>
            <person name="Kublanov I.V."/>
        </authorList>
    </citation>
    <scope>NUCLEOTIDE SEQUENCE</scope>
    <source>
        <strain evidence="1">DSM 106290</strain>
        <plasmid evidence="1">p1</plasmid>
    </source>
</reference>
<evidence type="ECO:0000313" key="2">
    <source>
        <dbReference type="Proteomes" id="UP000662939"/>
    </source>
</evidence>
<name>A0A895Y029_9ACTN</name>
<dbReference type="EMBL" id="CP070498">
    <property type="protein sequence ID" value="QSB07168.1"/>
    <property type="molecule type" value="Genomic_DNA"/>
</dbReference>
<proteinExistence type="predicted"/>
<sequence>MSLGYFRLDLADGHYLIAVTQYKDRNYLRLDVVLTPQQVSPLAMVCHRDLATTVAPDDVKTVLAKAWIAMSPGRTLDISHISPIATELKTWALRLWEESVSSLHHGPNSLRRPQCSIRGVFSSEELKAPRPARTHHKVTEIAA</sequence>
<gene>
    <name evidence="1" type="ORF">JQS30_17145</name>
</gene>
<dbReference type="Proteomes" id="UP000662939">
    <property type="component" value="Plasmid p1"/>
</dbReference>
<dbReference type="AlphaFoldDB" id="A0A895Y029"/>
<dbReference type="RefSeq" id="WP_213173163.1">
    <property type="nucleotide sequence ID" value="NZ_CP070498.1"/>
</dbReference>
<protein>
    <submittedName>
        <fullName evidence="1">Uncharacterized protein</fullName>
    </submittedName>
</protein>
<keyword evidence="1" id="KW-0614">Plasmid</keyword>
<evidence type="ECO:0000313" key="1">
    <source>
        <dbReference type="EMBL" id="QSB07168.1"/>
    </source>
</evidence>
<keyword evidence="2" id="KW-1185">Reference proteome</keyword>
<organism evidence="1 2">
    <name type="scientific">Natronoglycomyces albus</name>
    <dbReference type="NCBI Taxonomy" id="2811108"/>
    <lineage>
        <taxon>Bacteria</taxon>
        <taxon>Bacillati</taxon>
        <taxon>Actinomycetota</taxon>
        <taxon>Actinomycetes</taxon>
        <taxon>Glycomycetales</taxon>
        <taxon>Glycomycetaceae</taxon>
        <taxon>Natronoglycomyces</taxon>
    </lineage>
</organism>
<geneLocation type="plasmid" evidence="1 2">
    <name>p1</name>
</geneLocation>